<evidence type="ECO:0000313" key="2">
    <source>
        <dbReference type="EMBL" id="SFC66961.1"/>
    </source>
</evidence>
<gene>
    <name evidence="2" type="ORF">SAMN04488102_11720</name>
</gene>
<dbReference type="Proteomes" id="UP000199612">
    <property type="component" value="Unassembled WGS sequence"/>
</dbReference>
<dbReference type="OrthoDB" id="9798761at2"/>
<proteinExistence type="predicted"/>
<name>A0A1I1L1U3_9LACT</name>
<organism evidence="2 3">
    <name type="scientific">Alkalibacterium subtropicum</name>
    <dbReference type="NCBI Taxonomy" id="753702"/>
    <lineage>
        <taxon>Bacteria</taxon>
        <taxon>Bacillati</taxon>
        <taxon>Bacillota</taxon>
        <taxon>Bacilli</taxon>
        <taxon>Lactobacillales</taxon>
        <taxon>Carnobacteriaceae</taxon>
        <taxon>Alkalibacterium</taxon>
    </lineage>
</organism>
<evidence type="ECO:0000313" key="3">
    <source>
        <dbReference type="Proteomes" id="UP000199612"/>
    </source>
</evidence>
<dbReference type="STRING" id="753702.SAMN04488102_11720"/>
<dbReference type="PANTHER" id="PTHR37292">
    <property type="entry name" value="VNG6097C"/>
    <property type="match status" value="1"/>
</dbReference>
<feature type="domain" description="GmrSD restriction endonucleases N-terminal" evidence="1">
    <location>
        <begin position="16"/>
        <end position="215"/>
    </location>
</feature>
<dbReference type="EMBL" id="FOLT01000017">
    <property type="protein sequence ID" value="SFC66961.1"/>
    <property type="molecule type" value="Genomic_DNA"/>
</dbReference>
<dbReference type="Pfam" id="PF03235">
    <property type="entry name" value="GmrSD_N"/>
    <property type="match status" value="1"/>
</dbReference>
<reference evidence="3" key="1">
    <citation type="submission" date="2016-10" db="EMBL/GenBank/DDBJ databases">
        <authorList>
            <person name="Varghese N."/>
            <person name="Submissions S."/>
        </authorList>
    </citation>
    <scope>NUCLEOTIDE SEQUENCE [LARGE SCALE GENOMIC DNA]</scope>
    <source>
        <strain evidence="3">DSM 23664</strain>
    </source>
</reference>
<dbReference type="AlphaFoldDB" id="A0A1I1L1U3"/>
<dbReference type="InterPro" id="IPR004919">
    <property type="entry name" value="GmrSD_N"/>
</dbReference>
<accession>A0A1I1L1U3</accession>
<sequence>MANYNVNNTTVNSLLSLIDEKKIAIPEIQRPFVWKSAKVRDLLDSLFNDYPVGYIITWRNPDARLKNGHLSEGKTILIDGQQRVTALMAAISGHQIVDKKYNKKPIRIAFDPINKNFEVSNPAIRKDKRWIPDISHIFSEHFYLFEFVEDYCEKNPEIDRNKLSRILHKLESIKHSSIGVIELSHALDIEEVTEIFIRINSAGVALSQADFAMSKISVNDEFNGPTIRKTVDYFANIISQPASYDHIQNNDKEFTNTDNFRYISWVKSYNSGIYEPSYTDVLRVAFTFKFLRGRLSDLVSLLSGRDFETRDYKKEIEEESFEQLHEAVLQFVNQTNFKQFVTIIKSSGVVHKKLVRSQNTLNFAYALFLLLKDKGVHTPVINKIVRKWFVISILTERYSSSAESQFDYDIKRFADAENPEDYVKRIEQGELSSAYWDTILPDNFETSVRSSPYFNLFVMAQVYLKDYAFLSNSVTVQHLIEERGDIHHIFPKRYLQKNGYNRRGVYNQIANYAYTEQPVNLKIKAQPPKEYMGWIIDQLDKESFTLGEINDSEKLKENMRMNAIPTSLSSMDVDDYEDFLVERRKLMADKIKEYYDKL</sequence>
<protein>
    <recommendedName>
        <fullName evidence="1">GmrSD restriction endonucleases N-terminal domain-containing protein</fullName>
    </recommendedName>
</protein>
<dbReference type="RefSeq" id="WP_091531480.1">
    <property type="nucleotide sequence ID" value="NZ_FOLT01000017.1"/>
</dbReference>
<dbReference type="PANTHER" id="PTHR37292:SF2">
    <property type="entry name" value="DUF262 DOMAIN-CONTAINING PROTEIN"/>
    <property type="match status" value="1"/>
</dbReference>
<evidence type="ECO:0000259" key="1">
    <source>
        <dbReference type="Pfam" id="PF03235"/>
    </source>
</evidence>
<keyword evidence="3" id="KW-1185">Reference proteome</keyword>